<dbReference type="AlphaFoldDB" id="W4KNY5"/>
<dbReference type="PROSITE" id="PS50280">
    <property type="entry name" value="SET"/>
    <property type="match status" value="1"/>
</dbReference>
<dbReference type="Gene3D" id="2.170.270.10">
    <property type="entry name" value="SET domain"/>
    <property type="match status" value="1"/>
</dbReference>
<protein>
    <recommendedName>
        <fullName evidence="1">SET domain-containing protein</fullName>
    </recommendedName>
</protein>
<dbReference type="RefSeq" id="XP_009541445.1">
    <property type="nucleotide sequence ID" value="XM_009543150.1"/>
</dbReference>
<dbReference type="InParanoid" id="W4KNY5"/>
<keyword evidence="3" id="KW-1185">Reference proteome</keyword>
<name>W4KNY5_HETIT</name>
<dbReference type="KEGG" id="hir:HETIRDRAFT_306877"/>
<dbReference type="STRING" id="747525.W4KNY5"/>
<dbReference type="GeneID" id="20669441"/>
<dbReference type="InterPro" id="IPR046341">
    <property type="entry name" value="SET_dom_sf"/>
</dbReference>
<dbReference type="SUPFAM" id="SSF82199">
    <property type="entry name" value="SET domain"/>
    <property type="match status" value="1"/>
</dbReference>
<organism evidence="2 3">
    <name type="scientific">Heterobasidion irregulare (strain TC 32-1)</name>
    <dbReference type="NCBI Taxonomy" id="747525"/>
    <lineage>
        <taxon>Eukaryota</taxon>
        <taxon>Fungi</taxon>
        <taxon>Dikarya</taxon>
        <taxon>Basidiomycota</taxon>
        <taxon>Agaricomycotina</taxon>
        <taxon>Agaricomycetes</taxon>
        <taxon>Russulales</taxon>
        <taxon>Bondarzewiaceae</taxon>
        <taxon>Heterobasidion</taxon>
        <taxon>Heterobasidion annosum species complex</taxon>
    </lineage>
</organism>
<dbReference type="HOGENOM" id="CLU_054608_0_1_1"/>
<sequence>MPHQRNTPKNWPIHIQYTQSQSYHSSVSSAIRSFVEGTVANLPTKAENLRSSFIIQPISEPSHPVCGQYGLFATGKIAARVHIVDYIGEVHCDDRPDSDYDMSLYRFHDGTSVGSDASRMGNEARFVNDYRGIRTKPNAEFRDGRSVSGELRMSIWSLSEPIKKGDEIVVSYGKAWWNARMTRD</sequence>
<dbReference type="Pfam" id="PF00856">
    <property type="entry name" value="SET"/>
    <property type="match status" value="1"/>
</dbReference>
<gene>
    <name evidence="2" type="ORF">HETIRDRAFT_306877</name>
</gene>
<evidence type="ECO:0000313" key="3">
    <source>
        <dbReference type="Proteomes" id="UP000030671"/>
    </source>
</evidence>
<feature type="domain" description="SET" evidence="1">
    <location>
        <begin position="47"/>
        <end position="173"/>
    </location>
</feature>
<dbReference type="InterPro" id="IPR001214">
    <property type="entry name" value="SET_dom"/>
</dbReference>
<dbReference type="EMBL" id="KI925454">
    <property type="protein sequence ID" value="ETW87553.1"/>
    <property type="molecule type" value="Genomic_DNA"/>
</dbReference>
<evidence type="ECO:0000313" key="2">
    <source>
        <dbReference type="EMBL" id="ETW87553.1"/>
    </source>
</evidence>
<reference evidence="2 3" key="1">
    <citation type="journal article" date="2012" name="New Phytol.">
        <title>Insight into trade-off between wood decay and parasitism from the genome of a fungal forest pathogen.</title>
        <authorList>
            <person name="Olson A."/>
            <person name="Aerts A."/>
            <person name="Asiegbu F."/>
            <person name="Belbahri L."/>
            <person name="Bouzid O."/>
            <person name="Broberg A."/>
            <person name="Canback B."/>
            <person name="Coutinho P.M."/>
            <person name="Cullen D."/>
            <person name="Dalman K."/>
            <person name="Deflorio G."/>
            <person name="van Diepen L.T."/>
            <person name="Dunand C."/>
            <person name="Duplessis S."/>
            <person name="Durling M."/>
            <person name="Gonthier P."/>
            <person name="Grimwood J."/>
            <person name="Fossdal C.G."/>
            <person name="Hansson D."/>
            <person name="Henrissat B."/>
            <person name="Hietala A."/>
            <person name="Himmelstrand K."/>
            <person name="Hoffmeister D."/>
            <person name="Hogberg N."/>
            <person name="James T.Y."/>
            <person name="Karlsson M."/>
            <person name="Kohler A."/>
            <person name="Kues U."/>
            <person name="Lee Y.H."/>
            <person name="Lin Y.C."/>
            <person name="Lind M."/>
            <person name="Lindquist E."/>
            <person name="Lombard V."/>
            <person name="Lucas S."/>
            <person name="Lunden K."/>
            <person name="Morin E."/>
            <person name="Murat C."/>
            <person name="Park J."/>
            <person name="Raffaello T."/>
            <person name="Rouze P."/>
            <person name="Salamov A."/>
            <person name="Schmutz J."/>
            <person name="Solheim H."/>
            <person name="Stahlberg J."/>
            <person name="Velez H."/>
            <person name="de Vries R.P."/>
            <person name="Wiebenga A."/>
            <person name="Woodward S."/>
            <person name="Yakovlev I."/>
            <person name="Garbelotto M."/>
            <person name="Martin F."/>
            <person name="Grigoriev I.V."/>
            <person name="Stenlid J."/>
        </authorList>
    </citation>
    <scope>NUCLEOTIDE SEQUENCE [LARGE SCALE GENOMIC DNA]</scope>
    <source>
        <strain evidence="2 3">TC 32-1</strain>
    </source>
</reference>
<dbReference type="OrthoDB" id="5792673at2759"/>
<dbReference type="Proteomes" id="UP000030671">
    <property type="component" value="Unassembled WGS sequence"/>
</dbReference>
<evidence type="ECO:0000259" key="1">
    <source>
        <dbReference type="PROSITE" id="PS50280"/>
    </source>
</evidence>
<proteinExistence type="predicted"/>
<accession>W4KNY5</accession>
<dbReference type="eggNOG" id="ENOG502S3NK">
    <property type="taxonomic scope" value="Eukaryota"/>
</dbReference>